<gene>
    <name evidence="2" type="ORF">TraAM80_00897</name>
</gene>
<evidence type="ECO:0000313" key="2">
    <source>
        <dbReference type="EMBL" id="RNF11451.1"/>
    </source>
</evidence>
<keyword evidence="3" id="KW-1185">Reference proteome</keyword>
<dbReference type="OMA" id="SEYPQEP"/>
<evidence type="ECO:0000313" key="3">
    <source>
        <dbReference type="Proteomes" id="UP000283634"/>
    </source>
</evidence>
<name>A0A3R7N1U4_TRYRA</name>
<dbReference type="OrthoDB" id="241292at2759"/>
<feature type="region of interest" description="Disordered" evidence="1">
    <location>
        <begin position="1"/>
        <end position="45"/>
    </location>
</feature>
<dbReference type="Proteomes" id="UP000283634">
    <property type="component" value="Unassembled WGS sequence"/>
</dbReference>
<accession>A0A3R7N1U4</accession>
<evidence type="ECO:0000256" key="1">
    <source>
        <dbReference type="SAM" id="MobiDB-lite"/>
    </source>
</evidence>
<reference evidence="2 3" key="1">
    <citation type="journal article" date="2018" name="BMC Genomics">
        <title>Genomic comparison of Trypanosoma conorhini and Trypanosoma rangeli to Trypanosoma cruzi strains of high and low virulence.</title>
        <authorList>
            <person name="Bradwell K.R."/>
            <person name="Koparde V.N."/>
            <person name="Matveyev A.V."/>
            <person name="Serrano M.G."/>
            <person name="Alves J.M."/>
            <person name="Parikh H."/>
            <person name="Huang B."/>
            <person name="Lee V."/>
            <person name="Espinosa-Alvarez O."/>
            <person name="Ortiz P.A."/>
            <person name="Costa-Martins A.G."/>
            <person name="Teixeira M.M."/>
            <person name="Buck G.A."/>
        </authorList>
    </citation>
    <scope>NUCLEOTIDE SEQUENCE [LARGE SCALE GENOMIC DNA]</scope>
    <source>
        <strain evidence="2 3">AM80</strain>
    </source>
</reference>
<proteinExistence type="predicted"/>
<feature type="compositionally biased region" description="Basic and acidic residues" evidence="1">
    <location>
        <begin position="10"/>
        <end position="28"/>
    </location>
</feature>
<dbReference type="EMBL" id="MKGL01000017">
    <property type="protein sequence ID" value="RNF11451.1"/>
    <property type="molecule type" value="Genomic_DNA"/>
</dbReference>
<protein>
    <submittedName>
        <fullName evidence="2">Uncharacterized protein</fullName>
    </submittedName>
</protein>
<dbReference type="AlphaFoldDB" id="A0A3R7N1U4"/>
<comment type="caution">
    <text evidence="2">The sequence shown here is derived from an EMBL/GenBank/DDBJ whole genome shotgun (WGS) entry which is preliminary data.</text>
</comment>
<dbReference type="VEuPathDB" id="TriTrypDB:TRSC58_00263"/>
<dbReference type="GeneID" id="40324830"/>
<dbReference type="RefSeq" id="XP_029242179.1">
    <property type="nucleotide sequence ID" value="XM_029377955.1"/>
</dbReference>
<organism evidence="2 3">
    <name type="scientific">Trypanosoma rangeli</name>
    <dbReference type="NCBI Taxonomy" id="5698"/>
    <lineage>
        <taxon>Eukaryota</taxon>
        <taxon>Discoba</taxon>
        <taxon>Euglenozoa</taxon>
        <taxon>Kinetoplastea</taxon>
        <taxon>Metakinetoplastina</taxon>
        <taxon>Trypanosomatida</taxon>
        <taxon>Trypanosomatidae</taxon>
        <taxon>Trypanosoma</taxon>
        <taxon>Herpetosoma</taxon>
    </lineage>
</organism>
<sequence length="215" mass="23377">MGCTSSSRNFETDSEQRGNLLERGKERVPVSAVSETSPRGSKGRANDVYDAVTVAVTATSRESTVFTDYRGVELHMTNSTPAKTNTVCRWLDSILEIRERNGGFFFDQKSEASSGSHGGILIDTDSTSLTMVQEGNISFPNRLNVSMCAPGAPCSVRRVGKIRTTAKSSEYPQEPSKLLAELHNKEKMPVVGRLGTPENTMTISVFSPVGDLQHT</sequence>